<evidence type="ECO:0000259" key="2">
    <source>
        <dbReference type="PROSITE" id="PS50404"/>
    </source>
</evidence>
<dbReference type="PANTHER" id="PTHR43969:SF9">
    <property type="entry name" value="GLUTATHIONE S TRANSFERASE D10, ISOFORM A-RELATED"/>
    <property type="match status" value="1"/>
</dbReference>
<evidence type="ECO:0000256" key="1">
    <source>
        <dbReference type="ARBA" id="ARBA00011738"/>
    </source>
</evidence>
<dbReference type="Pfam" id="PF00043">
    <property type="entry name" value="GST_C"/>
    <property type="match status" value="1"/>
</dbReference>
<dbReference type="PROSITE" id="PS51354">
    <property type="entry name" value="GLUTAREDOXIN_2"/>
    <property type="match status" value="1"/>
</dbReference>
<accession>A0ABP0FDZ6</accession>
<dbReference type="InterPro" id="IPR004045">
    <property type="entry name" value="Glutathione_S-Trfase_N"/>
</dbReference>
<reference evidence="4 5" key="1">
    <citation type="submission" date="2024-02" db="EMBL/GenBank/DDBJ databases">
        <authorList>
            <person name="Daric V."/>
            <person name="Darras S."/>
        </authorList>
    </citation>
    <scope>NUCLEOTIDE SEQUENCE [LARGE SCALE GENOMIC DNA]</scope>
</reference>
<dbReference type="Proteomes" id="UP001642483">
    <property type="component" value="Unassembled WGS sequence"/>
</dbReference>
<proteinExistence type="predicted"/>
<dbReference type="PROSITE" id="PS50404">
    <property type="entry name" value="GST_NTER"/>
    <property type="match status" value="1"/>
</dbReference>
<dbReference type="SFLD" id="SFLDG00358">
    <property type="entry name" value="Main_(cytGST)"/>
    <property type="match status" value="1"/>
</dbReference>
<feature type="domain" description="GST N-terminal" evidence="2">
    <location>
        <begin position="1"/>
        <end position="82"/>
    </location>
</feature>
<dbReference type="SUPFAM" id="SSF52833">
    <property type="entry name" value="Thioredoxin-like"/>
    <property type="match status" value="1"/>
</dbReference>
<dbReference type="SUPFAM" id="SSF47616">
    <property type="entry name" value="GST C-terminal domain-like"/>
    <property type="match status" value="1"/>
</dbReference>
<dbReference type="Pfam" id="PF13417">
    <property type="entry name" value="GST_N_3"/>
    <property type="match status" value="1"/>
</dbReference>
<comment type="caution">
    <text evidence="4">The sequence shown here is derived from an EMBL/GenBank/DDBJ whole genome shotgun (WGS) entry which is preliminary data.</text>
</comment>
<keyword evidence="5" id="KW-1185">Reference proteome</keyword>
<dbReference type="EMBL" id="CAWYQH010000046">
    <property type="protein sequence ID" value="CAK8677891.1"/>
    <property type="molecule type" value="Genomic_DNA"/>
</dbReference>
<dbReference type="PROSITE" id="PS50405">
    <property type="entry name" value="GST_CTER"/>
    <property type="match status" value="1"/>
</dbReference>
<dbReference type="CDD" id="cd03177">
    <property type="entry name" value="GST_C_Delta_Epsilon"/>
    <property type="match status" value="1"/>
</dbReference>
<sequence>MGVKLYHFGLSPFSRAVQMTLTALGVKYSIETIDLMKGEQRTDEYKKINPRGKVPALVDGKLSLGESRAIACYLCNKYASGSKKTLYPSAPELRAKVDMLLYVGEWIADTIVEYLNIAGVLFRGEKPKDEKLADVKSCLQYLEDCLKGQNYIAGDNLTIADFFAVCPLLLLENVDFNDYDPYPKLKKWINTMKSLKYFDEINKEPMKMFKAAFNEKLNLPAAKQTGF</sequence>
<evidence type="ECO:0000259" key="3">
    <source>
        <dbReference type="PROSITE" id="PS50405"/>
    </source>
</evidence>
<protein>
    <recommendedName>
        <fullName evidence="6">Glutathione S-transferase</fullName>
    </recommendedName>
</protein>
<evidence type="ECO:0000313" key="5">
    <source>
        <dbReference type="Proteomes" id="UP001642483"/>
    </source>
</evidence>
<dbReference type="SFLD" id="SFLDS00019">
    <property type="entry name" value="Glutathione_Transferase_(cytos"/>
    <property type="match status" value="1"/>
</dbReference>
<dbReference type="Gene3D" id="3.40.30.10">
    <property type="entry name" value="Glutaredoxin"/>
    <property type="match status" value="1"/>
</dbReference>
<dbReference type="InterPro" id="IPR010987">
    <property type="entry name" value="Glutathione-S-Trfase_C-like"/>
</dbReference>
<dbReference type="InterPro" id="IPR036249">
    <property type="entry name" value="Thioredoxin-like_sf"/>
</dbReference>
<dbReference type="InterPro" id="IPR040079">
    <property type="entry name" value="Glutathione_S-Trfase"/>
</dbReference>
<evidence type="ECO:0008006" key="6">
    <source>
        <dbReference type="Google" id="ProtNLM"/>
    </source>
</evidence>
<organism evidence="4 5">
    <name type="scientific">Clavelina lepadiformis</name>
    <name type="common">Light-bulb sea squirt</name>
    <name type="synonym">Ascidia lepadiformis</name>
    <dbReference type="NCBI Taxonomy" id="159417"/>
    <lineage>
        <taxon>Eukaryota</taxon>
        <taxon>Metazoa</taxon>
        <taxon>Chordata</taxon>
        <taxon>Tunicata</taxon>
        <taxon>Ascidiacea</taxon>
        <taxon>Aplousobranchia</taxon>
        <taxon>Clavelinidae</taxon>
        <taxon>Clavelina</taxon>
    </lineage>
</organism>
<dbReference type="InterPro" id="IPR036282">
    <property type="entry name" value="Glutathione-S-Trfase_C_sf"/>
</dbReference>
<dbReference type="InterPro" id="IPR004046">
    <property type="entry name" value="GST_C"/>
</dbReference>
<feature type="domain" description="GST C-terminal" evidence="3">
    <location>
        <begin position="90"/>
        <end position="209"/>
    </location>
</feature>
<name>A0ABP0FDZ6_CLALP</name>
<gene>
    <name evidence="4" type="ORF">CVLEPA_LOCUS7877</name>
</gene>
<dbReference type="PANTHER" id="PTHR43969">
    <property type="entry name" value="GLUTATHIONE S TRANSFERASE D10, ISOFORM A-RELATED"/>
    <property type="match status" value="1"/>
</dbReference>
<dbReference type="Gene3D" id="1.20.1050.10">
    <property type="match status" value="1"/>
</dbReference>
<comment type="subunit">
    <text evidence="1">Homodimer.</text>
</comment>
<evidence type="ECO:0000313" key="4">
    <source>
        <dbReference type="EMBL" id="CAK8677891.1"/>
    </source>
</evidence>